<proteinExistence type="predicted"/>
<protein>
    <submittedName>
        <fullName evidence="2">Uncharacterized protein</fullName>
    </submittedName>
</protein>
<accession>K0RSP6</accession>
<keyword evidence="1" id="KW-0812">Transmembrane</keyword>
<keyword evidence="1" id="KW-0472">Membrane</keyword>
<dbReference type="Proteomes" id="UP000266841">
    <property type="component" value="Unassembled WGS sequence"/>
</dbReference>
<evidence type="ECO:0000313" key="2">
    <source>
        <dbReference type="EMBL" id="EJK55384.1"/>
    </source>
</evidence>
<keyword evidence="1" id="KW-1133">Transmembrane helix</keyword>
<gene>
    <name evidence="2" type="ORF">THAOC_24892</name>
</gene>
<dbReference type="AlphaFoldDB" id="K0RSP6"/>
<sequence length="72" mass="7682">MARTREDQINSLLISFVAVSLLTFAINQTFSSIASGNDSDFLIEGLTILKNRGYDSAGIATMSGIPSDGLVR</sequence>
<comment type="caution">
    <text evidence="2">The sequence shown here is derived from an EMBL/GenBank/DDBJ whole genome shotgun (WGS) entry which is preliminary data.</text>
</comment>
<feature type="transmembrane region" description="Helical" evidence="1">
    <location>
        <begin position="12"/>
        <end position="30"/>
    </location>
</feature>
<name>K0RSP6_THAOC</name>
<dbReference type="EMBL" id="AGNL01034148">
    <property type="protein sequence ID" value="EJK55384.1"/>
    <property type="molecule type" value="Genomic_DNA"/>
</dbReference>
<evidence type="ECO:0000313" key="3">
    <source>
        <dbReference type="Proteomes" id="UP000266841"/>
    </source>
</evidence>
<reference evidence="2 3" key="1">
    <citation type="journal article" date="2012" name="Genome Biol.">
        <title>Genome and low-iron response of an oceanic diatom adapted to chronic iron limitation.</title>
        <authorList>
            <person name="Lommer M."/>
            <person name="Specht M."/>
            <person name="Roy A.S."/>
            <person name="Kraemer L."/>
            <person name="Andreson R."/>
            <person name="Gutowska M.A."/>
            <person name="Wolf J."/>
            <person name="Bergner S.V."/>
            <person name="Schilhabel M.B."/>
            <person name="Klostermeier U.C."/>
            <person name="Beiko R.G."/>
            <person name="Rosenstiel P."/>
            <person name="Hippler M."/>
            <person name="Laroche J."/>
        </authorList>
    </citation>
    <scope>NUCLEOTIDE SEQUENCE [LARGE SCALE GENOMIC DNA]</scope>
    <source>
        <strain evidence="2 3">CCMP1005</strain>
    </source>
</reference>
<evidence type="ECO:0000256" key="1">
    <source>
        <dbReference type="SAM" id="Phobius"/>
    </source>
</evidence>
<organism evidence="2 3">
    <name type="scientific">Thalassiosira oceanica</name>
    <name type="common">Marine diatom</name>
    <dbReference type="NCBI Taxonomy" id="159749"/>
    <lineage>
        <taxon>Eukaryota</taxon>
        <taxon>Sar</taxon>
        <taxon>Stramenopiles</taxon>
        <taxon>Ochrophyta</taxon>
        <taxon>Bacillariophyta</taxon>
        <taxon>Coscinodiscophyceae</taxon>
        <taxon>Thalassiosirophycidae</taxon>
        <taxon>Thalassiosirales</taxon>
        <taxon>Thalassiosiraceae</taxon>
        <taxon>Thalassiosira</taxon>
    </lineage>
</organism>
<keyword evidence="3" id="KW-1185">Reference proteome</keyword>